<comment type="caution">
    <text evidence="2">The sequence shown here is derived from an EMBL/GenBank/DDBJ whole genome shotgun (WGS) entry which is preliminary data.</text>
</comment>
<evidence type="ECO:0000259" key="1">
    <source>
        <dbReference type="Pfam" id="PF22942"/>
    </source>
</evidence>
<dbReference type="EMBL" id="ML986692">
    <property type="protein sequence ID" value="KAF2259946.1"/>
    <property type="molecule type" value="Genomic_DNA"/>
</dbReference>
<keyword evidence="3" id="KW-1185">Reference proteome</keyword>
<organism evidence="2 3">
    <name type="scientific">Lojkania enalia</name>
    <dbReference type="NCBI Taxonomy" id="147567"/>
    <lineage>
        <taxon>Eukaryota</taxon>
        <taxon>Fungi</taxon>
        <taxon>Dikarya</taxon>
        <taxon>Ascomycota</taxon>
        <taxon>Pezizomycotina</taxon>
        <taxon>Dothideomycetes</taxon>
        <taxon>Pleosporomycetidae</taxon>
        <taxon>Pleosporales</taxon>
        <taxon>Pleosporales incertae sedis</taxon>
        <taxon>Lojkania</taxon>
    </lineage>
</organism>
<dbReference type="InterPro" id="IPR054289">
    <property type="entry name" value="DUF7025"/>
</dbReference>
<sequence>MTPDVPIIAHGEIVIQSPCLIKALTEDILKGYPGLSHELSKFESRAPFQPFVHRWGDPLKFMKRRNLDETTRMHTIILYKMLEGELLDTVGVFKQHILNRDITFDHAWMIFQPGCIVVSSSKLDLAAFELQRAEYGENQHGKILRLHCECLDWNGIQYCRGLLNIDLLGFDGTRKINTLEVFPMELSDDKGQIKHQLMKKGERFESLVHHQYQDYSGPAITRDKNGCEQEIQVLERIIIDAKSFNQLSPHCSRRWKRMSARDYDMLVTSRATQTAMKKLRVNVKGGPVINLGIYHHLICRSTMRGYSIKLKRWLEFFVSNVTDTFQNASTVDDVVFSGEMEDLISSFTRLEHIGMSIHILGHQIMSKGITAETVSNRIGIPLLTISPDDLGTSLLQTELHLCEVLDLVHRWNTLLLLDAFDFLLEEGSNYGFGLDNVLDIIVHYLNNHDYKGPFFISTNREDDVYKVLLLASDN</sequence>
<dbReference type="PANTHER" id="PTHR46411:SF3">
    <property type="entry name" value="AAA+ ATPASE DOMAIN-CONTAINING PROTEIN"/>
    <property type="match status" value="1"/>
</dbReference>
<dbReference type="AlphaFoldDB" id="A0A9P4N5W9"/>
<feature type="domain" description="DUF7025" evidence="1">
    <location>
        <begin position="98"/>
        <end position="186"/>
    </location>
</feature>
<dbReference type="PANTHER" id="PTHR46411">
    <property type="entry name" value="FAMILY ATPASE, PUTATIVE-RELATED"/>
    <property type="match status" value="1"/>
</dbReference>
<dbReference type="Pfam" id="PF22942">
    <property type="entry name" value="DUF7025"/>
    <property type="match status" value="1"/>
</dbReference>
<dbReference type="OrthoDB" id="10042665at2759"/>
<proteinExistence type="predicted"/>
<evidence type="ECO:0000313" key="3">
    <source>
        <dbReference type="Proteomes" id="UP000800093"/>
    </source>
</evidence>
<protein>
    <recommendedName>
        <fullName evidence="1">DUF7025 domain-containing protein</fullName>
    </recommendedName>
</protein>
<reference evidence="3" key="1">
    <citation type="journal article" date="2020" name="Stud. Mycol.">
        <title>101 Dothideomycetes genomes: A test case for predicting lifestyles and emergence of pathogens.</title>
        <authorList>
            <person name="Haridas S."/>
            <person name="Albert R."/>
            <person name="Binder M."/>
            <person name="Bloem J."/>
            <person name="LaButti K."/>
            <person name="Salamov A."/>
            <person name="Andreopoulos B."/>
            <person name="Baker S."/>
            <person name="Barry K."/>
            <person name="Bills G."/>
            <person name="Bluhm B."/>
            <person name="Cannon C."/>
            <person name="Castanera R."/>
            <person name="Culley D."/>
            <person name="Daum C."/>
            <person name="Ezra D."/>
            <person name="Gonzalez J."/>
            <person name="Henrissat B."/>
            <person name="Kuo A."/>
            <person name="Liang C."/>
            <person name="Lipzen A."/>
            <person name="Lutzoni F."/>
            <person name="Magnuson J."/>
            <person name="Mondo S."/>
            <person name="Nolan M."/>
            <person name="Ohm R."/>
            <person name="Pangilinan J."/>
            <person name="Park H.-J."/>
            <person name="Ramirez L."/>
            <person name="Alfaro M."/>
            <person name="Sun H."/>
            <person name="Tritt A."/>
            <person name="Yoshinaga Y."/>
            <person name="Zwiers L.-H."/>
            <person name="Turgeon B."/>
            <person name="Goodwin S."/>
            <person name="Spatafora J."/>
            <person name="Crous P."/>
            <person name="Grigoriev I."/>
        </authorList>
    </citation>
    <scope>NUCLEOTIDE SEQUENCE [LARGE SCALE GENOMIC DNA]</scope>
    <source>
        <strain evidence="3">CBS 304.66</strain>
    </source>
</reference>
<name>A0A9P4N5W9_9PLEO</name>
<dbReference type="Proteomes" id="UP000800093">
    <property type="component" value="Unassembled WGS sequence"/>
</dbReference>
<accession>A0A9P4N5W9</accession>
<gene>
    <name evidence="2" type="ORF">CC78DRAFT_523948</name>
</gene>
<evidence type="ECO:0000313" key="2">
    <source>
        <dbReference type="EMBL" id="KAF2259946.1"/>
    </source>
</evidence>